<sequence length="149" mass="15887">MEVKKTGWAGSIAHLDRLFKGTAMIGQQRGGHAFSASPTSSPLGPLALHDSPHPTSHENPRGLGHRPSRTSKPTHLAALAFASVPRRARGLLRASPPPGLVALPPPGLAAFDTVSRPRRARHLLQASPLRFSYRSQAAHASPPSSNYYT</sequence>
<feature type="region of interest" description="Disordered" evidence="1">
    <location>
        <begin position="28"/>
        <end position="73"/>
    </location>
</feature>
<proteinExistence type="predicted"/>
<reference evidence="2" key="2">
    <citation type="submission" date="2015-06" db="UniProtKB">
        <authorList>
            <consortium name="EnsemblPlants"/>
        </authorList>
    </citation>
    <scope>IDENTIFICATION</scope>
</reference>
<feature type="compositionally biased region" description="Basic and acidic residues" evidence="1">
    <location>
        <begin position="50"/>
        <end position="60"/>
    </location>
</feature>
<keyword evidence="3" id="KW-1185">Reference proteome</keyword>
<name>A0A0E0RA27_ORYRU</name>
<dbReference type="Gramene" id="ORUFI11G19020.1">
    <property type="protein sequence ID" value="ORUFI11G19020.1"/>
    <property type="gene ID" value="ORUFI11G19020"/>
</dbReference>
<dbReference type="AlphaFoldDB" id="A0A0E0RA27"/>
<reference evidence="3" key="1">
    <citation type="submission" date="2013-06" db="EMBL/GenBank/DDBJ databases">
        <authorList>
            <person name="Zhao Q."/>
        </authorList>
    </citation>
    <scope>NUCLEOTIDE SEQUENCE</scope>
    <source>
        <strain evidence="3">cv. W1943</strain>
    </source>
</reference>
<dbReference type="Proteomes" id="UP000008022">
    <property type="component" value="Unassembled WGS sequence"/>
</dbReference>
<protein>
    <submittedName>
        <fullName evidence="2">Uncharacterized protein</fullName>
    </submittedName>
</protein>
<dbReference type="HOGENOM" id="CLU_1752703_0_0_1"/>
<evidence type="ECO:0000313" key="3">
    <source>
        <dbReference type="Proteomes" id="UP000008022"/>
    </source>
</evidence>
<evidence type="ECO:0000256" key="1">
    <source>
        <dbReference type="SAM" id="MobiDB-lite"/>
    </source>
</evidence>
<dbReference type="EnsemblPlants" id="ORUFI11G19020.1">
    <property type="protein sequence ID" value="ORUFI11G19020.1"/>
    <property type="gene ID" value="ORUFI11G19020"/>
</dbReference>
<evidence type="ECO:0000313" key="2">
    <source>
        <dbReference type="EnsemblPlants" id="ORUFI11G19020.1"/>
    </source>
</evidence>
<organism evidence="2 3">
    <name type="scientific">Oryza rufipogon</name>
    <name type="common">Brownbeard rice</name>
    <name type="synonym">Asian wild rice</name>
    <dbReference type="NCBI Taxonomy" id="4529"/>
    <lineage>
        <taxon>Eukaryota</taxon>
        <taxon>Viridiplantae</taxon>
        <taxon>Streptophyta</taxon>
        <taxon>Embryophyta</taxon>
        <taxon>Tracheophyta</taxon>
        <taxon>Spermatophyta</taxon>
        <taxon>Magnoliopsida</taxon>
        <taxon>Liliopsida</taxon>
        <taxon>Poales</taxon>
        <taxon>Poaceae</taxon>
        <taxon>BOP clade</taxon>
        <taxon>Oryzoideae</taxon>
        <taxon>Oryzeae</taxon>
        <taxon>Oryzinae</taxon>
        <taxon>Oryza</taxon>
    </lineage>
</organism>
<accession>A0A0E0RA27</accession>